<gene>
    <name evidence="2" type="ORF">EV197_0187</name>
</gene>
<comment type="caution">
    <text evidence="2">The sequence shown here is derived from an EMBL/GenBank/DDBJ whole genome shotgun (WGS) entry which is preliminary data.</text>
</comment>
<dbReference type="RefSeq" id="WP_130284854.1">
    <property type="nucleotide sequence ID" value="NZ_SGXE01000001.1"/>
</dbReference>
<evidence type="ECO:0000256" key="1">
    <source>
        <dbReference type="SAM" id="SignalP"/>
    </source>
</evidence>
<feature type="chain" id="PRO_5020645445" evidence="1">
    <location>
        <begin position="20"/>
        <end position="1596"/>
    </location>
</feature>
<keyword evidence="3" id="KW-1185">Reference proteome</keyword>
<proteinExistence type="predicted"/>
<organism evidence="2 3">
    <name type="scientific">Aquimarina brevivitae</name>
    <dbReference type="NCBI Taxonomy" id="323412"/>
    <lineage>
        <taxon>Bacteria</taxon>
        <taxon>Pseudomonadati</taxon>
        <taxon>Bacteroidota</taxon>
        <taxon>Flavobacteriia</taxon>
        <taxon>Flavobacteriales</taxon>
        <taxon>Flavobacteriaceae</taxon>
        <taxon>Aquimarina</taxon>
    </lineage>
</organism>
<dbReference type="OrthoDB" id="610610at2"/>
<protein>
    <submittedName>
        <fullName evidence="2">Uncharacterized protein</fullName>
    </submittedName>
</protein>
<dbReference type="Proteomes" id="UP000292262">
    <property type="component" value="Unassembled WGS sequence"/>
</dbReference>
<name>A0A4Q7PF89_9FLAO</name>
<accession>A0A4Q7PF89</accession>
<sequence>MKNHYLLILTLFLSLLSFAATDTEKDKKATAKETATAPIAPPVAISRSFASLDTKIEKDLKQLVNKARQQDFKADELYTRFGMNPTQDSLRGKAQEVILELERENKFLESLTGYLTGDTPITLPIGIKKEIGSTQFIMGVSQIKLGKEYSELEIFVRLKLPQIDETGKQRELFFGASRVKLSHKGGLFGDADLVLLGDVPIPFQGKEVLMILKGGFDLDTGDLDKKTYVTIDCDGFKELGLAVDVEFSRNKLLPVKADNTIDNSTIPNTNIPVKVTTSFQVTASDWNDILVEVSLPRFQVPKLKKTIFELNTAIFDFSDIRNSPNMEWPSPDYQQTYLIEGEEDLWRGVYVESLTVVLPEEFSKKGSNERITFGAEKMLIDNNGVSGTFKGENILPINQGTADGWQFSVDRFEVSFIAGNLTSAGFGGALVLPITTETVSAIQTETYLDEEGNEQTRLVPQEGITAPKVLVYNALIDPVNDEYVLNASPADAIAFDIFKAKATLTENSFVEFRVSEGKFRPKAMLHGNMAIKGSNDGSNSTTATADFEGITFENFQLQTVSPIIQIGRADYTGDVKVANFPATISNIGIRAQDNVAALDFTLAINLMDSGGFSGETSLSIEGELNNGEGYEKWKFKRIKLRRVEIAADIGFQIEGYVEFREDDPVYGDGFAGAVKATFKGGIAVNLSATFGKTDFRYWYVDGMVEGLDIAVPTGLSITGFGGGAYYRMKKEGFSSNLDNGASGANYVPDRDTNLGVKAMMLFSVTGGQSMVNGGFGFEMAFNGSGGINRVSLYGEGHMMQEPEWTDASDEISANFQGIVEKEAQMSPAVQNQLKETNLIEASKAIYPATMQGQKGLNAYVAIEFDFVKDTFHGTFELYIDILGGLFKGVGDGGRAGWAVVHFGPGEWYIHVGTPTDPIGLKMGIGSIAIQSESYFMMGDYMPPSPPPPAQVADILGLDLRELDYMRDENALKGGRGLAFGSHFKFDTGDMTFLVFYARFQAGFGFDIMVKDYGDTICRGSGQIGVNGWYANGQAYVYLQGKLGIRIKIFGKRKNIPIIEAGAAALVQAKLPNPVWLRGYLGGSYNLLGGLIKGRFRFELQFGEECDVISGGSPIGGLKIIADIKPRDNTTDIDVFAVPQVAFNMQVGEVIRLEDDNGNVKNYRFHLDEFYLKDDTGQNIPGEISWNSSNDVLSYTSSEILPPQKTLKLYVSVTFEEKVNGIWAAIKEDGEAVKEIEERTFTTGTAPDYIPETNIAYCYPVIDQQYFFPKEYQNAYIKLKRGQSYLFNLEEGWSQKAFFADDFDMAVESSLSYNAGEKKVTIPLPVLSNNQDYKIQLLTLPPGAAVSTTSASYAATDLGDGENTIEMKSVSIEGLTTNPETIEMLMYDFATSTHNTFKEKMENKRLTAPLREIIYADVHKLKAVVGQSEAFDIPELLGTEYTAGTPLIAVEATLQDNYYTNEIYPLIYKNYPLKPQFTVDRNVSELGIPPKRGMDQLTWYQTYLEVNPESAYLKERLPHTYNLPIYYKSDFIDIQYKVVNAYLNNPEAYQNEIAQYNYIINGVFPYIKSGDYKAKYTYQLPGGITGTSATFNYVNPD</sequence>
<evidence type="ECO:0000313" key="3">
    <source>
        <dbReference type="Proteomes" id="UP000292262"/>
    </source>
</evidence>
<reference evidence="2 3" key="1">
    <citation type="submission" date="2019-02" db="EMBL/GenBank/DDBJ databases">
        <title>Genomic Encyclopedia of Type Strains, Phase IV (KMG-IV): sequencing the most valuable type-strain genomes for metagenomic binning, comparative biology and taxonomic classification.</title>
        <authorList>
            <person name="Goeker M."/>
        </authorList>
    </citation>
    <scope>NUCLEOTIDE SEQUENCE [LARGE SCALE GENOMIC DNA]</scope>
    <source>
        <strain evidence="2 3">DSM 17196</strain>
    </source>
</reference>
<feature type="signal peptide" evidence="1">
    <location>
        <begin position="1"/>
        <end position="19"/>
    </location>
</feature>
<dbReference type="EMBL" id="SGXE01000001">
    <property type="protein sequence ID" value="RZS98985.1"/>
    <property type="molecule type" value="Genomic_DNA"/>
</dbReference>
<keyword evidence="1" id="KW-0732">Signal</keyword>
<evidence type="ECO:0000313" key="2">
    <source>
        <dbReference type="EMBL" id="RZS98985.1"/>
    </source>
</evidence>